<feature type="domain" description="PucR C-terminal helix-turn-helix" evidence="2">
    <location>
        <begin position="438"/>
        <end position="496"/>
    </location>
</feature>
<dbReference type="InterPro" id="IPR012914">
    <property type="entry name" value="PucR_dom"/>
</dbReference>
<dbReference type="RefSeq" id="WP_283716467.1">
    <property type="nucleotide sequence ID" value="NZ_JASJND010000006.1"/>
</dbReference>
<dbReference type="InterPro" id="IPR025736">
    <property type="entry name" value="PucR_C-HTH_dom"/>
</dbReference>
<reference evidence="3 4" key="1">
    <citation type="submission" date="2023-05" db="EMBL/GenBank/DDBJ databases">
        <title>Microbacterium dauci sp.nov., Isolated from Carrot Rhizosphere Soil.</title>
        <authorList>
            <person name="Xiao Z."/>
            <person name="Zheng J."/>
        </authorList>
    </citation>
    <scope>NUCLEOTIDE SEQUENCE [LARGE SCALE GENOMIC DNA]</scope>
    <source>
        <strain evidence="3 4">LX3-4</strain>
    </source>
</reference>
<protein>
    <submittedName>
        <fullName evidence="3">PucR family transcriptional regulator</fullName>
    </submittedName>
</protein>
<organism evidence="3 4">
    <name type="scientific">Microbacterium dauci</name>
    <dbReference type="NCBI Taxonomy" id="3048008"/>
    <lineage>
        <taxon>Bacteria</taxon>
        <taxon>Bacillati</taxon>
        <taxon>Actinomycetota</taxon>
        <taxon>Actinomycetes</taxon>
        <taxon>Micrococcales</taxon>
        <taxon>Microbacteriaceae</taxon>
        <taxon>Microbacterium</taxon>
    </lineage>
</organism>
<evidence type="ECO:0000259" key="2">
    <source>
        <dbReference type="Pfam" id="PF13556"/>
    </source>
</evidence>
<sequence>MVTLDPGSTLRALLARRELDLRLASDGLPADALEQPIRWVHSTDLADPTPFLTDQVVLLTTGTQFGDDTGYDEYVGRLVDRGITALGFGTEVVRDGIPAGLRDACDRRRMPLFEVPYSTPFIAVARANADAIAAQAYARRSWALSAQRAIALAALRPDGLGATIAELAKQLDTWVGMYDAAGALVREHPTGTLDAATVGSLGDEVGAVLRRGAHSGSSLRSSETAFTLQTLGRGGALRGVLAIGSGTLDREGRDVVTAVLAMAGLALEQHQRLSRARAALRTGVVHALRAGDVTLAGRIARDVGGPLPTEPIVVAVADAAGTTAEQLLEFLELRAEERQGSVFSGADEDGAVIVVREADDAVLEEAAMRFGVRVGVSGAGAYDGFETAHAEALLARDRGAAAVSRVADLRAGGILSLVPDDAGATLARALLDPLAPELAATVRAWLHADGSHEQAALALGVHRHTVRTRLAAAERTLGVDLSSFAVRAELWAAFRLVEG</sequence>
<dbReference type="InterPro" id="IPR042070">
    <property type="entry name" value="PucR_C-HTH_sf"/>
</dbReference>
<feature type="domain" description="Purine catabolism PurC-like" evidence="1">
    <location>
        <begin position="30"/>
        <end position="131"/>
    </location>
</feature>
<dbReference type="EMBL" id="JASJND010000006">
    <property type="protein sequence ID" value="MDJ1114803.1"/>
    <property type="molecule type" value="Genomic_DNA"/>
</dbReference>
<comment type="caution">
    <text evidence="3">The sequence shown here is derived from an EMBL/GenBank/DDBJ whole genome shotgun (WGS) entry which is preliminary data.</text>
</comment>
<accession>A0ABT6ZF59</accession>
<evidence type="ECO:0000313" key="4">
    <source>
        <dbReference type="Proteomes" id="UP001321481"/>
    </source>
</evidence>
<evidence type="ECO:0000313" key="3">
    <source>
        <dbReference type="EMBL" id="MDJ1114803.1"/>
    </source>
</evidence>
<dbReference type="Pfam" id="PF07905">
    <property type="entry name" value="PucR"/>
    <property type="match status" value="1"/>
</dbReference>
<dbReference type="PANTHER" id="PTHR33744">
    <property type="entry name" value="CARBOHYDRATE DIACID REGULATOR"/>
    <property type="match status" value="1"/>
</dbReference>
<dbReference type="Pfam" id="PF13556">
    <property type="entry name" value="HTH_30"/>
    <property type="match status" value="1"/>
</dbReference>
<dbReference type="Gene3D" id="1.10.10.2840">
    <property type="entry name" value="PucR C-terminal helix-turn-helix domain"/>
    <property type="match status" value="1"/>
</dbReference>
<proteinExistence type="predicted"/>
<gene>
    <name evidence="3" type="ORF">QNI14_10090</name>
</gene>
<dbReference type="PANTHER" id="PTHR33744:SF1">
    <property type="entry name" value="DNA-BINDING TRANSCRIPTIONAL ACTIVATOR ADER"/>
    <property type="match status" value="1"/>
</dbReference>
<dbReference type="Proteomes" id="UP001321481">
    <property type="component" value="Unassembled WGS sequence"/>
</dbReference>
<evidence type="ECO:0000259" key="1">
    <source>
        <dbReference type="Pfam" id="PF07905"/>
    </source>
</evidence>
<keyword evidence="4" id="KW-1185">Reference proteome</keyword>
<name>A0ABT6ZF59_9MICO</name>
<dbReference type="InterPro" id="IPR051448">
    <property type="entry name" value="CdaR-like_regulators"/>
</dbReference>